<feature type="transmembrane region" description="Helical" evidence="7">
    <location>
        <begin position="90"/>
        <end position="108"/>
    </location>
</feature>
<evidence type="ECO:0000256" key="2">
    <source>
        <dbReference type="ARBA" id="ARBA00006679"/>
    </source>
</evidence>
<dbReference type="Proteomes" id="UP000248148">
    <property type="component" value="Unassembled WGS sequence"/>
</dbReference>
<protein>
    <submittedName>
        <fullName evidence="8">Putative membrane protein YphA (DoxX/SURF4 family)</fullName>
    </submittedName>
</protein>
<dbReference type="GO" id="GO:0005886">
    <property type="term" value="C:plasma membrane"/>
    <property type="evidence" value="ECO:0007669"/>
    <property type="project" value="UniProtKB-SubCell"/>
</dbReference>
<feature type="transmembrane region" description="Helical" evidence="7">
    <location>
        <begin position="63"/>
        <end position="83"/>
    </location>
</feature>
<dbReference type="InterPro" id="IPR032808">
    <property type="entry name" value="DoxX"/>
</dbReference>
<reference evidence="8 9" key="1">
    <citation type="submission" date="2018-06" db="EMBL/GenBank/DDBJ databases">
        <title>Genomic Encyclopedia of Archaeal and Bacterial Type Strains, Phase II (KMG-II): from individual species to whole genera.</title>
        <authorList>
            <person name="Goeker M."/>
        </authorList>
    </citation>
    <scope>NUCLEOTIDE SEQUENCE [LARGE SCALE GENOMIC DNA]</scope>
    <source>
        <strain evidence="8 9">JCM 11668</strain>
    </source>
</reference>
<evidence type="ECO:0000256" key="5">
    <source>
        <dbReference type="ARBA" id="ARBA00022989"/>
    </source>
</evidence>
<dbReference type="PANTHER" id="PTHR33452">
    <property type="entry name" value="OXIDOREDUCTASE CATD-RELATED"/>
    <property type="match status" value="1"/>
</dbReference>
<name>A0A318TFJ5_9BRAD</name>
<organism evidence="8 9">
    <name type="scientific">Rhodopseudomonas faecalis</name>
    <dbReference type="NCBI Taxonomy" id="99655"/>
    <lineage>
        <taxon>Bacteria</taxon>
        <taxon>Pseudomonadati</taxon>
        <taxon>Pseudomonadota</taxon>
        <taxon>Alphaproteobacteria</taxon>
        <taxon>Hyphomicrobiales</taxon>
        <taxon>Nitrobacteraceae</taxon>
        <taxon>Rhodopseudomonas</taxon>
    </lineage>
</organism>
<evidence type="ECO:0000256" key="7">
    <source>
        <dbReference type="SAM" id="Phobius"/>
    </source>
</evidence>
<dbReference type="AlphaFoldDB" id="A0A318TFJ5"/>
<evidence type="ECO:0000313" key="8">
    <source>
        <dbReference type="EMBL" id="PYF03424.1"/>
    </source>
</evidence>
<evidence type="ECO:0000256" key="4">
    <source>
        <dbReference type="ARBA" id="ARBA00022692"/>
    </source>
</evidence>
<comment type="caution">
    <text evidence="8">The sequence shown here is derived from an EMBL/GenBank/DDBJ whole genome shotgun (WGS) entry which is preliminary data.</text>
</comment>
<comment type="similarity">
    <text evidence="2">Belongs to the DoxX family.</text>
</comment>
<dbReference type="EMBL" id="QJTI01000007">
    <property type="protein sequence ID" value="PYF03424.1"/>
    <property type="molecule type" value="Genomic_DNA"/>
</dbReference>
<feature type="transmembrane region" description="Helical" evidence="7">
    <location>
        <begin position="120"/>
        <end position="139"/>
    </location>
</feature>
<dbReference type="PANTHER" id="PTHR33452:SF1">
    <property type="entry name" value="INNER MEMBRANE PROTEIN YPHA-RELATED"/>
    <property type="match status" value="1"/>
</dbReference>
<keyword evidence="5 7" id="KW-1133">Transmembrane helix</keyword>
<evidence type="ECO:0000256" key="6">
    <source>
        <dbReference type="ARBA" id="ARBA00023136"/>
    </source>
</evidence>
<comment type="subcellular location">
    <subcellularLocation>
        <location evidence="1">Cell membrane</location>
        <topology evidence="1">Multi-pass membrane protein</topology>
    </subcellularLocation>
</comment>
<dbReference type="InterPro" id="IPR051907">
    <property type="entry name" value="DoxX-like_oxidoreductase"/>
</dbReference>
<proteinExistence type="inferred from homology"/>
<keyword evidence="6 7" id="KW-0472">Membrane</keyword>
<sequence>MGSTMLAVISFGRFLFAVLFIVSGAFKLLDLTATSELMAKIAIPEFLTSYTTELETMAGMPMAKMLAIAAGATELLCGVMIGLNVGARYFALLLILYMVGMTYLQHPFWNQTGPEGANTLLHALKNISLIGALFIIVGIGRGPQPAAAAAAEPSFAEE</sequence>
<accession>A0A318TFJ5</accession>
<keyword evidence="4 7" id="KW-0812">Transmembrane</keyword>
<evidence type="ECO:0000256" key="1">
    <source>
        <dbReference type="ARBA" id="ARBA00004651"/>
    </source>
</evidence>
<dbReference type="Pfam" id="PF07681">
    <property type="entry name" value="DoxX"/>
    <property type="match status" value="1"/>
</dbReference>
<keyword evidence="9" id="KW-1185">Reference proteome</keyword>
<evidence type="ECO:0000313" key="9">
    <source>
        <dbReference type="Proteomes" id="UP000248148"/>
    </source>
</evidence>
<evidence type="ECO:0000256" key="3">
    <source>
        <dbReference type="ARBA" id="ARBA00022475"/>
    </source>
</evidence>
<keyword evidence="3" id="KW-1003">Cell membrane</keyword>
<gene>
    <name evidence="8" type="ORF">BJ122_107148</name>
</gene>